<proteinExistence type="predicted"/>
<reference evidence="2" key="1">
    <citation type="submission" date="2023-06" db="EMBL/GenBank/DDBJ databases">
        <title>Identification and characterization of horizontal gene transfer across gut microbiota members of farm animals based on homology search.</title>
        <authorList>
            <person name="Zeman M."/>
            <person name="Kubasova T."/>
            <person name="Jahodarova E."/>
            <person name="Nykrynova M."/>
            <person name="Rychlik I."/>
        </authorList>
    </citation>
    <scope>NUCLEOTIDE SEQUENCE [LARGE SCALE GENOMIC DNA]</scope>
    <source>
        <strain evidence="2">161_Gplus</strain>
    </source>
</reference>
<dbReference type="EMBL" id="JAUDDW010000032">
    <property type="protein sequence ID" value="MDM8267017.1"/>
    <property type="molecule type" value="Genomic_DNA"/>
</dbReference>
<evidence type="ECO:0000313" key="1">
    <source>
        <dbReference type="EMBL" id="MDM8267017.1"/>
    </source>
</evidence>
<dbReference type="Proteomes" id="UP001529343">
    <property type="component" value="Unassembled WGS sequence"/>
</dbReference>
<gene>
    <name evidence="1" type="ORF">QUW44_07630</name>
</gene>
<dbReference type="RefSeq" id="WP_289586424.1">
    <property type="nucleotide sequence ID" value="NZ_JAUDDW010000032.1"/>
</dbReference>
<accession>A0ABT7V136</accession>
<evidence type="ECO:0000313" key="2">
    <source>
        <dbReference type="Proteomes" id="UP001529343"/>
    </source>
</evidence>
<protein>
    <submittedName>
        <fullName evidence="1">Uncharacterized protein</fullName>
    </submittedName>
</protein>
<comment type="caution">
    <text evidence="1">The sequence shown here is derived from an EMBL/GenBank/DDBJ whole genome shotgun (WGS) entry which is preliminary data.</text>
</comment>
<sequence>MRIDDTKARLVDVKIEDNIDVLLANFGLRGMMRSSLKENLVEDIIKSLSGDMMDNIDLFFDELQGYYASDNQFKRFRLDQIRKYIFEERGYITAQLLQF</sequence>
<reference evidence="1 2" key="2">
    <citation type="submission" date="2023-06" db="EMBL/GenBank/DDBJ databases">
        <authorList>
            <person name="Zeman M."/>
            <person name="Kubasova T."/>
            <person name="Jahodarova E."/>
            <person name="Nykrynova M."/>
            <person name="Rychlik I."/>
        </authorList>
    </citation>
    <scope>NUCLEOTIDE SEQUENCE [LARGE SCALE GENOMIC DNA]</scope>
    <source>
        <strain evidence="1 2">161_Gplus</strain>
    </source>
</reference>
<organism evidence="1 2">
    <name type="scientific">Limosilactobacillus pontis</name>
    <dbReference type="NCBI Taxonomy" id="35787"/>
    <lineage>
        <taxon>Bacteria</taxon>
        <taxon>Bacillati</taxon>
        <taxon>Bacillota</taxon>
        <taxon>Bacilli</taxon>
        <taxon>Lactobacillales</taxon>
        <taxon>Lactobacillaceae</taxon>
        <taxon>Limosilactobacillus</taxon>
    </lineage>
</organism>
<keyword evidence="2" id="KW-1185">Reference proteome</keyword>
<name>A0ABT7V136_9LACO</name>